<dbReference type="InterPro" id="IPR019832">
    <property type="entry name" value="Mn/Fe_SOD_C"/>
</dbReference>
<dbReference type="InterPro" id="IPR036324">
    <property type="entry name" value="Mn/Fe_SOD_N_sf"/>
</dbReference>
<dbReference type="InterPro" id="IPR019833">
    <property type="entry name" value="Mn/Fe_SOD_BS"/>
</dbReference>
<protein>
    <recommendedName>
        <fullName evidence="2 5">Superoxide dismutase</fullName>
        <ecNumber evidence="2 5">1.15.1.1</ecNumber>
    </recommendedName>
</protein>
<comment type="catalytic activity">
    <reaction evidence="5">
        <text>2 superoxide + 2 H(+) = H2O2 + O2</text>
        <dbReference type="Rhea" id="RHEA:20696"/>
        <dbReference type="ChEBI" id="CHEBI:15378"/>
        <dbReference type="ChEBI" id="CHEBI:15379"/>
        <dbReference type="ChEBI" id="CHEBI:16240"/>
        <dbReference type="ChEBI" id="CHEBI:18421"/>
        <dbReference type="EC" id="1.15.1.1"/>
    </reaction>
</comment>
<dbReference type="PIRSF" id="PIRSF000349">
    <property type="entry name" value="SODismutase"/>
    <property type="match status" value="1"/>
</dbReference>
<dbReference type="InterPro" id="IPR001189">
    <property type="entry name" value="Mn/Fe_SOD"/>
</dbReference>
<dbReference type="Pfam" id="PF00081">
    <property type="entry name" value="Sod_Fe_N"/>
    <property type="match status" value="1"/>
</dbReference>
<dbReference type="EC" id="1.15.1.1" evidence="2 5"/>
<evidence type="ECO:0000256" key="1">
    <source>
        <dbReference type="ARBA" id="ARBA00008714"/>
    </source>
</evidence>
<dbReference type="RefSeq" id="WP_323253238.1">
    <property type="nucleotide sequence ID" value="NZ_JAYFUL010000060.1"/>
</dbReference>
<dbReference type="InterPro" id="IPR036314">
    <property type="entry name" value="SOD_C_sf"/>
</dbReference>
<accession>A0ABU5QW83</accession>
<organism evidence="8 9">
    <name type="scientific">Arcicella aquatica</name>
    <dbReference type="NCBI Taxonomy" id="217141"/>
    <lineage>
        <taxon>Bacteria</taxon>
        <taxon>Pseudomonadati</taxon>
        <taxon>Bacteroidota</taxon>
        <taxon>Cytophagia</taxon>
        <taxon>Cytophagales</taxon>
        <taxon>Flectobacillaceae</taxon>
        <taxon>Arcicella</taxon>
    </lineage>
</organism>
<feature type="domain" description="Manganese/iron superoxide dismutase N-terminal" evidence="6">
    <location>
        <begin position="50"/>
        <end position="132"/>
    </location>
</feature>
<dbReference type="EMBL" id="JAYFUL010000060">
    <property type="protein sequence ID" value="MEA5260586.1"/>
    <property type="molecule type" value="Genomic_DNA"/>
</dbReference>
<sequence>MNRKSFLKTTLASAFALSSLNSFSFSLRRSYNDKLPKLTLEEVMLESAPFSLAALPYAPDSLEPSIDKLTMEIHHDRHHKAYVDNLNKAVAGTPYEKLSLWDLLKEAGKAPAAIRNNAGGHWNHTFFWNVMSPKAGGSPKGELLDEINKTFGSFDKFKEEFAKAGTTRFGSGWAWLIVQDKKLVITSTPNQDNPLMDVAEKKGSPILALDVWEHAYYLKYQNKRADYITAFWNVVNWDAVSKNFENLKK</sequence>
<keyword evidence="4 5" id="KW-0560">Oxidoreductase</keyword>
<evidence type="ECO:0000256" key="5">
    <source>
        <dbReference type="RuleBase" id="RU000414"/>
    </source>
</evidence>
<evidence type="ECO:0000259" key="7">
    <source>
        <dbReference type="Pfam" id="PF02777"/>
    </source>
</evidence>
<keyword evidence="9" id="KW-1185">Reference proteome</keyword>
<dbReference type="PROSITE" id="PS00088">
    <property type="entry name" value="SOD_MN"/>
    <property type="match status" value="1"/>
</dbReference>
<dbReference type="Gene3D" id="1.10.287.990">
    <property type="entry name" value="Fe,Mn superoxide dismutase (SOD) domain"/>
    <property type="match status" value="1"/>
</dbReference>
<dbReference type="PANTHER" id="PTHR43595:SF2">
    <property type="entry name" value="SMALL RIBOSOMAL SUBUNIT PROTEIN MS42"/>
    <property type="match status" value="1"/>
</dbReference>
<dbReference type="Proteomes" id="UP001304671">
    <property type="component" value="Unassembled WGS sequence"/>
</dbReference>
<name>A0ABU5QW83_9BACT</name>
<evidence type="ECO:0000256" key="2">
    <source>
        <dbReference type="ARBA" id="ARBA00012682"/>
    </source>
</evidence>
<dbReference type="SUPFAM" id="SSF46609">
    <property type="entry name" value="Fe,Mn superoxide dismutase (SOD), N-terminal domain"/>
    <property type="match status" value="1"/>
</dbReference>
<dbReference type="Gene3D" id="3.55.40.20">
    <property type="entry name" value="Iron/manganese superoxide dismutase, C-terminal domain"/>
    <property type="match status" value="1"/>
</dbReference>
<comment type="caution">
    <text evidence="8">The sequence shown here is derived from an EMBL/GenBank/DDBJ whole genome shotgun (WGS) entry which is preliminary data.</text>
</comment>
<dbReference type="GO" id="GO:0004784">
    <property type="term" value="F:superoxide dismutase activity"/>
    <property type="evidence" value="ECO:0007669"/>
    <property type="project" value="UniProtKB-EC"/>
</dbReference>
<dbReference type="Pfam" id="PF02777">
    <property type="entry name" value="Sod_Fe_C"/>
    <property type="match status" value="1"/>
</dbReference>
<dbReference type="PANTHER" id="PTHR43595">
    <property type="entry name" value="37S RIBOSOMAL PROTEIN S26, MITOCHONDRIAL"/>
    <property type="match status" value="1"/>
</dbReference>
<comment type="function">
    <text evidence="5">Destroys radicals which are normally produced within the cells and which are toxic to biological systems.</text>
</comment>
<dbReference type="InterPro" id="IPR019831">
    <property type="entry name" value="Mn/Fe_SOD_N"/>
</dbReference>
<reference evidence="8 9" key="1">
    <citation type="submission" date="2023-12" db="EMBL/GenBank/DDBJ databases">
        <title>Novel species of the genus Arcicella isolated from rivers.</title>
        <authorList>
            <person name="Lu H."/>
        </authorList>
    </citation>
    <scope>NUCLEOTIDE SEQUENCE [LARGE SCALE GENOMIC DNA]</scope>
    <source>
        <strain evidence="8 9">LMG 21963</strain>
    </source>
</reference>
<evidence type="ECO:0000259" key="6">
    <source>
        <dbReference type="Pfam" id="PF00081"/>
    </source>
</evidence>
<gene>
    <name evidence="8" type="ORF">VB264_22505</name>
</gene>
<evidence type="ECO:0000313" key="9">
    <source>
        <dbReference type="Proteomes" id="UP001304671"/>
    </source>
</evidence>
<evidence type="ECO:0000256" key="4">
    <source>
        <dbReference type="ARBA" id="ARBA00023002"/>
    </source>
</evidence>
<dbReference type="PRINTS" id="PR01703">
    <property type="entry name" value="MNSODISMTASE"/>
</dbReference>
<proteinExistence type="inferred from homology"/>
<evidence type="ECO:0000313" key="8">
    <source>
        <dbReference type="EMBL" id="MEA5260586.1"/>
    </source>
</evidence>
<keyword evidence="3 5" id="KW-0479">Metal-binding</keyword>
<feature type="domain" description="Manganese/iron superoxide dismutase C-terminal" evidence="7">
    <location>
        <begin position="139"/>
        <end position="243"/>
    </location>
</feature>
<evidence type="ECO:0000256" key="3">
    <source>
        <dbReference type="ARBA" id="ARBA00022723"/>
    </source>
</evidence>
<dbReference type="SUPFAM" id="SSF54719">
    <property type="entry name" value="Fe,Mn superoxide dismutase (SOD), C-terminal domain"/>
    <property type="match status" value="1"/>
</dbReference>
<comment type="similarity">
    <text evidence="1 5">Belongs to the iron/manganese superoxide dismutase family.</text>
</comment>